<feature type="coiled-coil region" evidence="1">
    <location>
        <begin position="25"/>
        <end position="59"/>
    </location>
</feature>
<dbReference type="GeneTree" id="ENSGT00390000001927"/>
<dbReference type="Ensembl" id="ENSCSAVT00000003869.1">
    <property type="protein sequence ID" value="ENSCSAVP00000003812.1"/>
    <property type="gene ID" value="ENSCSAVG00000002255.1"/>
</dbReference>
<dbReference type="AlphaFoldDB" id="H2YER4"/>
<evidence type="ECO:0000256" key="1">
    <source>
        <dbReference type="SAM" id="Coils"/>
    </source>
</evidence>
<evidence type="ECO:0000313" key="4">
    <source>
        <dbReference type="Proteomes" id="UP000007875"/>
    </source>
</evidence>
<evidence type="ECO:0000256" key="2">
    <source>
        <dbReference type="SAM" id="MobiDB-lite"/>
    </source>
</evidence>
<reference evidence="3" key="2">
    <citation type="submission" date="2025-08" db="UniProtKB">
        <authorList>
            <consortium name="Ensembl"/>
        </authorList>
    </citation>
    <scope>IDENTIFICATION</scope>
</reference>
<reference evidence="3" key="3">
    <citation type="submission" date="2025-09" db="UniProtKB">
        <authorList>
            <consortium name="Ensembl"/>
        </authorList>
    </citation>
    <scope>IDENTIFICATION</scope>
</reference>
<accession>H2YER4</accession>
<keyword evidence="4" id="KW-1185">Reference proteome</keyword>
<organism evidence="3 4">
    <name type="scientific">Ciona savignyi</name>
    <name type="common">Pacific transparent sea squirt</name>
    <dbReference type="NCBI Taxonomy" id="51511"/>
    <lineage>
        <taxon>Eukaryota</taxon>
        <taxon>Metazoa</taxon>
        <taxon>Chordata</taxon>
        <taxon>Tunicata</taxon>
        <taxon>Ascidiacea</taxon>
        <taxon>Phlebobranchia</taxon>
        <taxon>Cionidae</taxon>
        <taxon>Ciona</taxon>
    </lineage>
</organism>
<sequence length="123" mass="14061">MRRELGDHRRDAAMDGIQEHEQVYLDMKEHKIREQEEKIQELHKDLQQQSKDVLQMKSEVAKHEASEQVVNNIKVKLNSLPEGAEKEEAIAKAHKDLDTVKRAQGIIDETPLKPADVNAPPVP</sequence>
<feature type="region of interest" description="Disordered" evidence="2">
    <location>
        <begin position="104"/>
        <end position="123"/>
    </location>
</feature>
<dbReference type="HOGENOM" id="CLU_2020385_0_0_1"/>
<dbReference type="Proteomes" id="UP000007875">
    <property type="component" value="Unassembled WGS sequence"/>
</dbReference>
<reference evidence="4" key="1">
    <citation type="submission" date="2003-08" db="EMBL/GenBank/DDBJ databases">
        <authorList>
            <person name="Birren B."/>
            <person name="Nusbaum C."/>
            <person name="Abebe A."/>
            <person name="Abouelleil A."/>
            <person name="Adekoya E."/>
            <person name="Ait-zahra M."/>
            <person name="Allen N."/>
            <person name="Allen T."/>
            <person name="An P."/>
            <person name="Anderson M."/>
            <person name="Anderson S."/>
            <person name="Arachchi H."/>
            <person name="Armbruster J."/>
            <person name="Bachantsang P."/>
            <person name="Baldwin J."/>
            <person name="Barry A."/>
            <person name="Bayul T."/>
            <person name="Blitshsteyn B."/>
            <person name="Bloom T."/>
            <person name="Blye J."/>
            <person name="Boguslavskiy L."/>
            <person name="Borowsky M."/>
            <person name="Boukhgalter B."/>
            <person name="Brunache A."/>
            <person name="Butler J."/>
            <person name="Calixte N."/>
            <person name="Calvo S."/>
            <person name="Camarata J."/>
            <person name="Campo K."/>
            <person name="Chang J."/>
            <person name="Cheshatsang Y."/>
            <person name="Citroen M."/>
            <person name="Collymore A."/>
            <person name="Considine T."/>
            <person name="Cook A."/>
            <person name="Cooke P."/>
            <person name="Corum B."/>
            <person name="Cuomo C."/>
            <person name="David R."/>
            <person name="Dawoe T."/>
            <person name="Degray S."/>
            <person name="Dodge S."/>
            <person name="Dooley K."/>
            <person name="Dorje P."/>
            <person name="Dorjee K."/>
            <person name="Dorris L."/>
            <person name="Duffey N."/>
            <person name="Dupes A."/>
            <person name="Elkins T."/>
            <person name="Engels R."/>
            <person name="Erickson J."/>
            <person name="Farina A."/>
            <person name="Faro S."/>
            <person name="Ferreira P."/>
            <person name="Fischer H."/>
            <person name="Fitzgerald M."/>
            <person name="Foley K."/>
            <person name="Gage D."/>
            <person name="Galagan J."/>
            <person name="Gearin G."/>
            <person name="Gnerre S."/>
            <person name="Gnirke A."/>
            <person name="Goyette A."/>
            <person name="Graham J."/>
            <person name="Grandbois E."/>
            <person name="Gyaltsen K."/>
            <person name="Hafez N."/>
            <person name="Hagopian D."/>
            <person name="Hagos B."/>
            <person name="Hall J."/>
            <person name="Hatcher B."/>
            <person name="Heller A."/>
            <person name="Higgins H."/>
            <person name="Honan T."/>
            <person name="Horn A."/>
            <person name="Houde N."/>
            <person name="Hughes L."/>
            <person name="Hulme W."/>
            <person name="Husby E."/>
            <person name="Iliev I."/>
            <person name="Jaffe D."/>
            <person name="Jones C."/>
            <person name="Kamal M."/>
            <person name="Kamat A."/>
            <person name="Kamvysselis M."/>
            <person name="Karlsson E."/>
            <person name="Kells C."/>
            <person name="Kieu A."/>
            <person name="Kisner P."/>
            <person name="Kodira C."/>
            <person name="Kulbokas E."/>
            <person name="Labutti K."/>
            <person name="Lama D."/>
            <person name="Landers T."/>
            <person name="Leger J."/>
            <person name="Levine S."/>
            <person name="Lewis D."/>
            <person name="Lewis T."/>
            <person name="Lindblad-toh K."/>
            <person name="Liu X."/>
            <person name="Lokyitsang T."/>
            <person name="Lokyitsang Y."/>
            <person name="Lucien O."/>
            <person name="Lui A."/>
            <person name="Ma L.J."/>
            <person name="Mabbitt R."/>
            <person name="Macdonald J."/>
            <person name="Maclean C."/>
            <person name="Major J."/>
            <person name="Manning J."/>
            <person name="Marabella R."/>
            <person name="Maru K."/>
            <person name="Matthews C."/>
            <person name="Mauceli E."/>
            <person name="Mccarthy M."/>
            <person name="Mcdonough S."/>
            <person name="Mcghee T."/>
            <person name="Meldrim J."/>
            <person name="Meneus L."/>
            <person name="Mesirov J."/>
            <person name="Mihalev A."/>
            <person name="Mihova T."/>
            <person name="Mikkelsen T."/>
            <person name="Mlenga V."/>
            <person name="Moru K."/>
            <person name="Mozes J."/>
            <person name="Mulrain L."/>
            <person name="Munson G."/>
            <person name="Naylor J."/>
            <person name="Newes C."/>
            <person name="Nguyen C."/>
            <person name="Nguyen N."/>
            <person name="Nguyen T."/>
            <person name="Nicol R."/>
            <person name="Nielsen C."/>
            <person name="Nizzari M."/>
            <person name="Norbu C."/>
            <person name="Norbu N."/>
            <person name="O'donnell P."/>
            <person name="Okoawo O."/>
            <person name="O'leary S."/>
            <person name="Omotosho B."/>
            <person name="O'neill K."/>
            <person name="Osman S."/>
            <person name="Parker S."/>
            <person name="Perrin D."/>
            <person name="Phunkhang P."/>
            <person name="Piqani B."/>
            <person name="Purcell S."/>
            <person name="Rachupka T."/>
            <person name="Ramasamy U."/>
            <person name="Rameau R."/>
            <person name="Ray V."/>
            <person name="Raymond C."/>
            <person name="Retta R."/>
            <person name="Richardson S."/>
            <person name="Rise C."/>
            <person name="Rodriguez J."/>
            <person name="Rogers J."/>
            <person name="Rogov P."/>
            <person name="Rutman M."/>
            <person name="Schupbach R."/>
            <person name="Seaman C."/>
            <person name="Settipalli S."/>
            <person name="Sharpe T."/>
            <person name="Sheridan J."/>
            <person name="Sherpa N."/>
            <person name="Shi J."/>
            <person name="Smirnov S."/>
            <person name="Smith C."/>
            <person name="Sougnez C."/>
            <person name="Spencer B."/>
            <person name="Stalker J."/>
            <person name="Stange-thomann N."/>
            <person name="Stavropoulos S."/>
            <person name="Stetson K."/>
            <person name="Stone C."/>
            <person name="Stone S."/>
            <person name="Stubbs M."/>
            <person name="Talamas J."/>
            <person name="Tchuinga P."/>
            <person name="Tenzing P."/>
            <person name="Tesfaye S."/>
            <person name="Theodore J."/>
            <person name="Thoulutsang Y."/>
            <person name="Topham K."/>
            <person name="Towey S."/>
            <person name="Tsamla T."/>
            <person name="Tsomo N."/>
            <person name="Vallee D."/>
            <person name="Vassiliev H."/>
            <person name="Venkataraman V."/>
            <person name="Vinson J."/>
            <person name="Vo A."/>
            <person name="Wade C."/>
            <person name="Wang S."/>
            <person name="Wangchuk T."/>
            <person name="Wangdi T."/>
            <person name="Whittaker C."/>
            <person name="Wilkinson J."/>
            <person name="Wu Y."/>
            <person name="Wyman D."/>
            <person name="Yadav S."/>
            <person name="Yang S."/>
            <person name="Yang X."/>
            <person name="Yeager S."/>
            <person name="Yee E."/>
            <person name="Young G."/>
            <person name="Zainoun J."/>
            <person name="Zembeck L."/>
            <person name="Zimmer A."/>
            <person name="Zody M."/>
            <person name="Lander E."/>
        </authorList>
    </citation>
    <scope>NUCLEOTIDE SEQUENCE [LARGE SCALE GENOMIC DNA]</scope>
</reference>
<name>H2YER4_CIOSA</name>
<evidence type="ECO:0000313" key="3">
    <source>
        <dbReference type="Ensembl" id="ENSCSAVP00000003812.1"/>
    </source>
</evidence>
<protein>
    <submittedName>
        <fullName evidence="3">Uncharacterized protein</fullName>
    </submittedName>
</protein>
<proteinExistence type="predicted"/>
<keyword evidence="1" id="KW-0175">Coiled coil</keyword>